<evidence type="ECO:0000313" key="9">
    <source>
        <dbReference type="Proteomes" id="UP000286921"/>
    </source>
</evidence>
<dbReference type="InterPro" id="IPR008271">
    <property type="entry name" value="Ser/Thr_kinase_AS"/>
</dbReference>
<dbReference type="Proteomes" id="UP000286921">
    <property type="component" value="Unassembled WGS sequence"/>
</dbReference>
<comment type="similarity">
    <text evidence="2">Belongs to the AIM9 family.</text>
</comment>
<dbReference type="Gene3D" id="1.10.510.10">
    <property type="entry name" value="Transferase(Phosphotransferase) domain 1"/>
    <property type="match status" value="1"/>
</dbReference>
<accession>A0A401KIW5</accession>
<organism evidence="8 9">
    <name type="scientific">Aspergillus awamori</name>
    <name type="common">Black koji mold</name>
    <dbReference type="NCBI Taxonomy" id="105351"/>
    <lineage>
        <taxon>Eukaryota</taxon>
        <taxon>Fungi</taxon>
        <taxon>Dikarya</taxon>
        <taxon>Ascomycota</taxon>
        <taxon>Pezizomycotina</taxon>
        <taxon>Eurotiomycetes</taxon>
        <taxon>Eurotiomycetidae</taxon>
        <taxon>Eurotiales</taxon>
        <taxon>Aspergillaceae</taxon>
        <taxon>Aspergillus</taxon>
    </lineage>
</organism>
<evidence type="ECO:0000256" key="1">
    <source>
        <dbReference type="ARBA" id="ARBA00004173"/>
    </source>
</evidence>
<keyword evidence="5" id="KW-0496">Mitochondrion</keyword>
<dbReference type="InterPro" id="IPR000719">
    <property type="entry name" value="Prot_kinase_dom"/>
</dbReference>
<dbReference type="PROSITE" id="PS00108">
    <property type="entry name" value="PROTEIN_KINASE_ST"/>
    <property type="match status" value="1"/>
</dbReference>
<dbReference type="SMART" id="SM00220">
    <property type="entry name" value="S_TKc"/>
    <property type="match status" value="1"/>
</dbReference>
<dbReference type="InterPro" id="IPR011009">
    <property type="entry name" value="Kinase-like_dom_sf"/>
</dbReference>
<dbReference type="PROSITE" id="PS50011">
    <property type="entry name" value="PROTEIN_KINASE_DOM"/>
    <property type="match status" value="1"/>
</dbReference>
<evidence type="ECO:0000256" key="5">
    <source>
        <dbReference type="ARBA" id="ARBA00023128"/>
    </source>
</evidence>
<keyword evidence="9" id="KW-1185">Reference proteome</keyword>
<gene>
    <name evidence="8" type="ORF">AAWM_02215</name>
</gene>
<dbReference type="EMBL" id="BDHI01000002">
    <property type="protein sequence ID" value="GCB19330.1"/>
    <property type="molecule type" value="Genomic_DNA"/>
</dbReference>
<evidence type="ECO:0000313" key="8">
    <source>
        <dbReference type="EMBL" id="GCB19330.1"/>
    </source>
</evidence>
<dbReference type="Gene3D" id="3.30.200.20">
    <property type="entry name" value="Phosphorylase Kinase, domain 1"/>
    <property type="match status" value="1"/>
</dbReference>
<evidence type="ECO:0000256" key="6">
    <source>
        <dbReference type="ARBA" id="ARBA00031849"/>
    </source>
</evidence>
<proteinExistence type="inferred from homology"/>
<dbReference type="GO" id="GO:0005739">
    <property type="term" value="C:mitochondrion"/>
    <property type="evidence" value="ECO:0007669"/>
    <property type="project" value="TreeGrafter"/>
</dbReference>
<evidence type="ECO:0000256" key="2">
    <source>
        <dbReference type="ARBA" id="ARBA00005543"/>
    </source>
</evidence>
<feature type="domain" description="Protein kinase" evidence="7">
    <location>
        <begin position="304"/>
        <end position="502"/>
    </location>
</feature>
<sequence>MNEDKQLKKRYVKFNPTELQRVAGQAMGEDHCPFIVKFAEGGFNKVFLLGTNSGKEIIARIPTPIAGPPHYTTASEVATMAFLRDILGVPIPKVLAYSTDSTNPVGAEYIVMERIEGLLSRNFSLIHFPDTEAYTLKIPYLGMRHYLYQQTGYPWDGDVINLRAALVGITTSHIWSNITSECCPVTFSDQERRTAMEESNEWNESEELLAILRNDLGIDPEGGTEPANFEWASRRNLEYRLEMLRQAEEDERDICWRNWPFKDDTDVSSPPLDADSSEETITVVIDQHIIEQQPDSNRKIVHLKQPPSCIAIGYSGYICKADQNTIIKHPRYHPDNEPYNQMYRDMISTERQIYERLGSHKGIIPYLGVHDHSTGAIKLACAQQGDLENYIQNHDKPSEAIRASWIETIVETFWYIYSRKILHQDVKPNNILVHDDSPKVSDFGNAEIFTLDANMEAIYMKDRFSRVDILGIGCIIHSIAAWRASGMTTLDRIAGRNRRISL</sequence>
<dbReference type="Pfam" id="PF00069">
    <property type="entry name" value="Pkinase"/>
    <property type="match status" value="1"/>
</dbReference>
<evidence type="ECO:0000259" key="7">
    <source>
        <dbReference type="PROSITE" id="PS50011"/>
    </source>
</evidence>
<dbReference type="PANTHER" id="PTHR36091:SF1">
    <property type="entry name" value="ALTERED INHERITANCE OF MITOCHONDRIA PROTEIN 9, MITOCHONDRIAL"/>
    <property type="match status" value="1"/>
</dbReference>
<evidence type="ECO:0000256" key="4">
    <source>
        <dbReference type="ARBA" id="ARBA00022946"/>
    </source>
</evidence>
<dbReference type="AlphaFoldDB" id="A0A401KIW5"/>
<dbReference type="InterPro" id="IPR051035">
    <property type="entry name" value="Mito_inheritance_9"/>
</dbReference>
<dbReference type="PANTHER" id="PTHR36091">
    <property type="entry name" value="ALTERED INHERITANCE OF MITOCHONDRIA PROTEIN 9, MITOCHONDRIAL"/>
    <property type="match status" value="1"/>
</dbReference>
<dbReference type="STRING" id="105351.A0A401KIW5"/>
<dbReference type="GO" id="GO:0004672">
    <property type="term" value="F:protein kinase activity"/>
    <property type="evidence" value="ECO:0007669"/>
    <property type="project" value="InterPro"/>
</dbReference>
<protein>
    <recommendedName>
        <fullName evidence="3">Altered inheritance of mitochondria protein 9, mitochondrial</fullName>
    </recommendedName>
    <alternativeName>
        <fullName evidence="6">Found in mitochondrial proteome protein 29</fullName>
    </alternativeName>
</protein>
<comment type="subcellular location">
    <subcellularLocation>
        <location evidence="1">Mitochondrion</location>
    </subcellularLocation>
</comment>
<comment type="caution">
    <text evidence="8">The sequence shown here is derived from an EMBL/GenBank/DDBJ whole genome shotgun (WGS) entry which is preliminary data.</text>
</comment>
<reference evidence="8 9" key="1">
    <citation type="submission" date="2016-09" db="EMBL/GenBank/DDBJ databases">
        <title>Aspergillus awamori IFM 58123T.</title>
        <authorList>
            <person name="Kusuya Y."/>
            <person name="Shimizu M."/>
            <person name="Takahashi H."/>
            <person name="Yaguchi T."/>
        </authorList>
    </citation>
    <scope>NUCLEOTIDE SEQUENCE [LARGE SCALE GENOMIC DNA]</scope>
    <source>
        <strain evidence="8 9">IFM 58123</strain>
    </source>
</reference>
<name>A0A401KIW5_ASPAW</name>
<evidence type="ECO:0000256" key="3">
    <source>
        <dbReference type="ARBA" id="ARBA00016197"/>
    </source>
</evidence>
<dbReference type="GO" id="GO:0005524">
    <property type="term" value="F:ATP binding"/>
    <property type="evidence" value="ECO:0007669"/>
    <property type="project" value="InterPro"/>
</dbReference>
<keyword evidence="4" id="KW-0809">Transit peptide</keyword>
<dbReference type="SUPFAM" id="SSF56112">
    <property type="entry name" value="Protein kinase-like (PK-like)"/>
    <property type="match status" value="2"/>
</dbReference>